<keyword evidence="4 5" id="KW-0472">Membrane</keyword>
<gene>
    <name evidence="6" type="ORF">EK21DRAFT_118908</name>
</gene>
<comment type="caution">
    <text evidence="6">The sequence shown here is derived from an EMBL/GenBank/DDBJ whole genome shotgun (WGS) entry which is preliminary data.</text>
</comment>
<evidence type="ECO:0000256" key="3">
    <source>
        <dbReference type="ARBA" id="ARBA00022989"/>
    </source>
</evidence>
<organism evidence="6 7">
    <name type="scientific">Setomelanomma holmii</name>
    <dbReference type="NCBI Taxonomy" id="210430"/>
    <lineage>
        <taxon>Eukaryota</taxon>
        <taxon>Fungi</taxon>
        <taxon>Dikarya</taxon>
        <taxon>Ascomycota</taxon>
        <taxon>Pezizomycotina</taxon>
        <taxon>Dothideomycetes</taxon>
        <taxon>Pleosporomycetidae</taxon>
        <taxon>Pleosporales</taxon>
        <taxon>Pleosporineae</taxon>
        <taxon>Phaeosphaeriaceae</taxon>
        <taxon>Setomelanomma</taxon>
    </lineage>
</organism>
<accession>A0A9P4GY68</accession>
<dbReference type="AlphaFoldDB" id="A0A9P4GY68"/>
<dbReference type="InterPro" id="IPR036259">
    <property type="entry name" value="MFS_trans_sf"/>
</dbReference>
<dbReference type="GO" id="GO:0016020">
    <property type="term" value="C:membrane"/>
    <property type="evidence" value="ECO:0007669"/>
    <property type="project" value="UniProtKB-SubCell"/>
</dbReference>
<evidence type="ECO:0000256" key="5">
    <source>
        <dbReference type="SAM" id="Phobius"/>
    </source>
</evidence>
<evidence type="ECO:0000256" key="4">
    <source>
        <dbReference type="ARBA" id="ARBA00023136"/>
    </source>
</evidence>
<keyword evidence="3 5" id="KW-1133">Transmembrane helix</keyword>
<evidence type="ECO:0000256" key="2">
    <source>
        <dbReference type="ARBA" id="ARBA00022692"/>
    </source>
</evidence>
<feature type="transmembrane region" description="Helical" evidence="5">
    <location>
        <begin position="198"/>
        <end position="215"/>
    </location>
</feature>
<evidence type="ECO:0000313" key="7">
    <source>
        <dbReference type="Proteomes" id="UP000799777"/>
    </source>
</evidence>
<proteinExistence type="predicted"/>
<sequence>MSLGTIINARLIYVNVFITYGLVIGVYVMLFGLVALFPNHHEPAHRSYGTDDISAEECRQLISVDPMGAQVLSSPTSKADDNGQLSTEDTKGHESVLYRVLLCAATGDLYFSTKLVVLTVCHPFIRQVIMLFFGSTLVMSISMTVTQWASSTFHSSLANVEQTAAMEQVILAVTLLALPLLTNYVLRLGLHTQETVHIHIIVASLLASLSGVLVIGVAPSLAIYAVGVAIAPAGMGLSDALRSFATSGSSKKDATQRFYISIRTIQTLAAVVGTPLWSGLFLWMLSNPDIPRGLLYLSNAGVLLVCFLLTRSLQHSGTPASMRRAAI</sequence>
<feature type="transmembrane region" description="Helical" evidence="5">
    <location>
        <begin position="221"/>
        <end position="241"/>
    </location>
</feature>
<dbReference type="EMBL" id="ML978361">
    <property type="protein sequence ID" value="KAF2023301.1"/>
    <property type="molecule type" value="Genomic_DNA"/>
</dbReference>
<feature type="transmembrane region" description="Helical" evidence="5">
    <location>
        <begin position="129"/>
        <end position="149"/>
    </location>
</feature>
<feature type="transmembrane region" description="Helical" evidence="5">
    <location>
        <begin position="295"/>
        <end position="313"/>
    </location>
</feature>
<evidence type="ECO:0000256" key="1">
    <source>
        <dbReference type="ARBA" id="ARBA00004141"/>
    </source>
</evidence>
<comment type="subcellular location">
    <subcellularLocation>
        <location evidence="1">Membrane</location>
        <topology evidence="1">Multi-pass membrane protein</topology>
    </subcellularLocation>
</comment>
<evidence type="ECO:0000313" key="6">
    <source>
        <dbReference type="EMBL" id="KAF2023301.1"/>
    </source>
</evidence>
<dbReference type="OrthoDB" id="194139at2759"/>
<keyword evidence="7" id="KW-1185">Reference proteome</keyword>
<feature type="transmembrane region" description="Helical" evidence="5">
    <location>
        <begin position="12"/>
        <end position="37"/>
    </location>
</feature>
<feature type="transmembrane region" description="Helical" evidence="5">
    <location>
        <begin position="262"/>
        <end position="283"/>
    </location>
</feature>
<dbReference type="Proteomes" id="UP000799777">
    <property type="component" value="Unassembled WGS sequence"/>
</dbReference>
<reference evidence="6" key="1">
    <citation type="journal article" date="2020" name="Stud. Mycol.">
        <title>101 Dothideomycetes genomes: a test case for predicting lifestyles and emergence of pathogens.</title>
        <authorList>
            <person name="Haridas S."/>
            <person name="Albert R."/>
            <person name="Binder M."/>
            <person name="Bloem J."/>
            <person name="Labutti K."/>
            <person name="Salamov A."/>
            <person name="Andreopoulos B."/>
            <person name="Baker S."/>
            <person name="Barry K."/>
            <person name="Bills G."/>
            <person name="Bluhm B."/>
            <person name="Cannon C."/>
            <person name="Castanera R."/>
            <person name="Culley D."/>
            <person name="Daum C."/>
            <person name="Ezra D."/>
            <person name="Gonzalez J."/>
            <person name="Henrissat B."/>
            <person name="Kuo A."/>
            <person name="Liang C."/>
            <person name="Lipzen A."/>
            <person name="Lutzoni F."/>
            <person name="Magnuson J."/>
            <person name="Mondo S."/>
            <person name="Nolan M."/>
            <person name="Ohm R."/>
            <person name="Pangilinan J."/>
            <person name="Park H.-J."/>
            <person name="Ramirez L."/>
            <person name="Alfaro M."/>
            <person name="Sun H."/>
            <person name="Tritt A."/>
            <person name="Yoshinaga Y."/>
            <person name="Zwiers L.-H."/>
            <person name="Turgeon B."/>
            <person name="Goodwin S."/>
            <person name="Spatafora J."/>
            <person name="Crous P."/>
            <person name="Grigoriev I."/>
        </authorList>
    </citation>
    <scope>NUCLEOTIDE SEQUENCE</scope>
    <source>
        <strain evidence="6">CBS 110217</strain>
    </source>
</reference>
<feature type="transmembrane region" description="Helical" evidence="5">
    <location>
        <begin position="169"/>
        <end position="186"/>
    </location>
</feature>
<protein>
    <submittedName>
        <fullName evidence="6">Uncharacterized protein</fullName>
    </submittedName>
</protein>
<feature type="transmembrane region" description="Helical" evidence="5">
    <location>
        <begin position="96"/>
        <end position="117"/>
    </location>
</feature>
<dbReference type="PANTHER" id="PTHR23507:SF1">
    <property type="entry name" value="FI18259P1-RELATED"/>
    <property type="match status" value="1"/>
</dbReference>
<dbReference type="GO" id="GO:0022857">
    <property type="term" value="F:transmembrane transporter activity"/>
    <property type="evidence" value="ECO:0007669"/>
    <property type="project" value="TreeGrafter"/>
</dbReference>
<keyword evidence="2 5" id="KW-0812">Transmembrane</keyword>
<dbReference type="SUPFAM" id="SSF103473">
    <property type="entry name" value="MFS general substrate transporter"/>
    <property type="match status" value="1"/>
</dbReference>
<dbReference type="PANTHER" id="PTHR23507">
    <property type="entry name" value="ZGC:174356"/>
    <property type="match status" value="1"/>
</dbReference>
<name>A0A9P4GY68_9PLEO</name>